<evidence type="ECO:0000313" key="3">
    <source>
        <dbReference type="Proteomes" id="UP001551210"/>
    </source>
</evidence>
<accession>A0ABV3CNY6</accession>
<name>A0ABV3CNY6_STREX</name>
<gene>
    <name evidence="2" type="ORF">AB0A76_01760</name>
</gene>
<keyword evidence="3" id="KW-1185">Reference proteome</keyword>
<evidence type="ECO:0000313" key="2">
    <source>
        <dbReference type="EMBL" id="MEU7291922.1"/>
    </source>
</evidence>
<dbReference type="RefSeq" id="WP_359203283.1">
    <property type="nucleotide sequence ID" value="NZ_JBEZAM010000001.1"/>
</dbReference>
<sequence length="53" mass="5324">MRHFTTVFRNMCALTAVVVLGLGGAATVAVTQPADVPVTVASTDTGWGAPGHA</sequence>
<comment type="caution">
    <text evidence="2">The sequence shown here is derived from an EMBL/GenBank/DDBJ whole genome shotgun (WGS) entry which is preliminary data.</text>
</comment>
<evidence type="ECO:0000256" key="1">
    <source>
        <dbReference type="SAM" id="SignalP"/>
    </source>
</evidence>
<dbReference type="EMBL" id="JBEZAM010000001">
    <property type="protein sequence ID" value="MEU7291922.1"/>
    <property type="molecule type" value="Genomic_DNA"/>
</dbReference>
<feature type="signal peptide" evidence="1">
    <location>
        <begin position="1"/>
        <end position="28"/>
    </location>
</feature>
<dbReference type="Proteomes" id="UP001551210">
    <property type="component" value="Unassembled WGS sequence"/>
</dbReference>
<protein>
    <submittedName>
        <fullName evidence="2">Uncharacterized protein</fullName>
    </submittedName>
</protein>
<reference evidence="2 3" key="1">
    <citation type="submission" date="2024-06" db="EMBL/GenBank/DDBJ databases">
        <title>The Natural Products Discovery Center: Release of the First 8490 Sequenced Strains for Exploring Actinobacteria Biosynthetic Diversity.</title>
        <authorList>
            <person name="Kalkreuter E."/>
            <person name="Kautsar S.A."/>
            <person name="Yang D."/>
            <person name="Bader C.D."/>
            <person name="Teijaro C.N."/>
            <person name="Fluegel L."/>
            <person name="Davis C.M."/>
            <person name="Simpson J.R."/>
            <person name="Lauterbach L."/>
            <person name="Steele A.D."/>
            <person name="Gui C."/>
            <person name="Meng S."/>
            <person name="Li G."/>
            <person name="Viehrig K."/>
            <person name="Ye F."/>
            <person name="Su P."/>
            <person name="Kiefer A.F."/>
            <person name="Nichols A."/>
            <person name="Cepeda A.J."/>
            <person name="Yan W."/>
            <person name="Fan B."/>
            <person name="Jiang Y."/>
            <person name="Adhikari A."/>
            <person name="Zheng C.-J."/>
            <person name="Schuster L."/>
            <person name="Cowan T.M."/>
            <person name="Smanski M.J."/>
            <person name="Chevrette M.G."/>
            <person name="De Carvalho L.P.S."/>
            <person name="Shen B."/>
        </authorList>
    </citation>
    <scope>NUCLEOTIDE SEQUENCE [LARGE SCALE GENOMIC DNA]</scope>
    <source>
        <strain evidence="2 3">NPDC045705</strain>
    </source>
</reference>
<organism evidence="2 3">
    <name type="scientific">Streptomyces exfoliatus</name>
    <name type="common">Streptomyces hydrogenans</name>
    <dbReference type="NCBI Taxonomy" id="1905"/>
    <lineage>
        <taxon>Bacteria</taxon>
        <taxon>Bacillati</taxon>
        <taxon>Actinomycetota</taxon>
        <taxon>Actinomycetes</taxon>
        <taxon>Kitasatosporales</taxon>
        <taxon>Streptomycetaceae</taxon>
        <taxon>Streptomyces</taxon>
    </lineage>
</organism>
<proteinExistence type="predicted"/>
<feature type="chain" id="PRO_5047418951" evidence="1">
    <location>
        <begin position="29"/>
        <end position="53"/>
    </location>
</feature>
<keyword evidence="1" id="KW-0732">Signal</keyword>